<evidence type="ECO:0000313" key="2">
    <source>
        <dbReference type="EMBL" id="CAB4171812.1"/>
    </source>
</evidence>
<feature type="region of interest" description="Disordered" evidence="1">
    <location>
        <begin position="122"/>
        <end position="143"/>
    </location>
</feature>
<proteinExistence type="predicted"/>
<dbReference type="SUPFAM" id="SSF51206">
    <property type="entry name" value="cAMP-binding domain-like"/>
    <property type="match status" value="1"/>
</dbReference>
<dbReference type="EMBL" id="LR797298">
    <property type="protein sequence ID" value="CAB4200203.1"/>
    <property type="molecule type" value="Genomic_DNA"/>
</dbReference>
<reference evidence="2" key="1">
    <citation type="submission" date="2020-05" db="EMBL/GenBank/DDBJ databases">
        <authorList>
            <person name="Chiriac C."/>
            <person name="Salcher M."/>
            <person name="Ghai R."/>
            <person name="Kavagutti S V."/>
        </authorList>
    </citation>
    <scope>NUCLEOTIDE SEQUENCE</scope>
</reference>
<sequence length="143" mass="15514">MTQVALQDSVMALKAEVLKLPQVELPTTHKFHGGMYCRQVWRPAGTVIIGKVHKREHFYMVVEGTISVTTDGGVATITGPHLLCSMPGTQRAVYAMTDALCLTIHRTDAVDVEAAEADLVEDDPDSAFGPGNLLKNKPQEVLT</sequence>
<dbReference type="EMBL" id="LR796879">
    <property type="protein sequence ID" value="CAB4171812.1"/>
    <property type="molecule type" value="Genomic_DNA"/>
</dbReference>
<evidence type="ECO:0008006" key="5">
    <source>
        <dbReference type="Google" id="ProtNLM"/>
    </source>
</evidence>
<dbReference type="EMBL" id="LR798390">
    <property type="protein sequence ID" value="CAB5228788.1"/>
    <property type="molecule type" value="Genomic_DNA"/>
</dbReference>
<evidence type="ECO:0000256" key="1">
    <source>
        <dbReference type="SAM" id="MobiDB-lite"/>
    </source>
</evidence>
<dbReference type="InterPro" id="IPR018490">
    <property type="entry name" value="cNMP-bd_dom_sf"/>
</dbReference>
<evidence type="ECO:0000313" key="3">
    <source>
        <dbReference type="EMBL" id="CAB4200203.1"/>
    </source>
</evidence>
<gene>
    <name evidence="3" type="ORF">UFOVP1345_30</name>
    <name evidence="4" type="ORF">UFOVP1542_30</name>
    <name evidence="2" type="ORF">UFOVP920_30</name>
</gene>
<name>A0A6J5PL10_9CAUD</name>
<organism evidence="2">
    <name type="scientific">uncultured Caudovirales phage</name>
    <dbReference type="NCBI Taxonomy" id="2100421"/>
    <lineage>
        <taxon>Viruses</taxon>
        <taxon>Duplodnaviria</taxon>
        <taxon>Heunggongvirae</taxon>
        <taxon>Uroviricota</taxon>
        <taxon>Caudoviricetes</taxon>
        <taxon>Peduoviridae</taxon>
        <taxon>Maltschvirus</taxon>
        <taxon>Maltschvirus maltsch</taxon>
    </lineage>
</organism>
<protein>
    <recommendedName>
        <fullName evidence="5">Cyclic nucleotide-binding domain-containing protein</fullName>
    </recommendedName>
</protein>
<accession>A0A6J5PL10</accession>
<evidence type="ECO:0000313" key="4">
    <source>
        <dbReference type="EMBL" id="CAB5228788.1"/>
    </source>
</evidence>